<gene>
    <name evidence="4" type="ORF">SteCoe_773</name>
</gene>
<feature type="compositionally biased region" description="Basic and acidic residues" evidence="1">
    <location>
        <begin position="759"/>
        <end position="770"/>
    </location>
</feature>
<feature type="chain" id="PRO_5010214609" evidence="3">
    <location>
        <begin position="23"/>
        <end position="770"/>
    </location>
</feature>
<protein>
    <submittedName>
        <fullName evidence="4">Uncharacterized protein</fullName>
    </submittedName>
</protein>
<feature type="region of interest" description="Disordered" evidence="1">
    <location>
        <begin position="739"/>
        <end position="770"/>
    </location>
</feature>
<dbReference type="AlphaFoldDB" id="A0A1R2D3C0"/>
<keyword evidence="2" id="KW-1133">Transmembrane helix</keyword>
<evidence type="ECO:0000313" key="5">
    <source>
        <dbReference type="Proteomes" id="UP000187209"/>
    </source>
</evidence>
<evidence type="ECO:0000313" key="4">
    <source>
        <dbReference type="EMBL" id="OMJ95710.1"/>
    </source>
</evidence>
<evidence type="ECO:0000256" key="1">
    <source>
        <dbReference type="SAM" id="MobiDB-lite"/>
    </source>
</evidence>
<proteinExistence type="predicted"/>
<feature type="transmembrane region" description="Helical" evidence="2">
    <location>
        <begin position="671"/>
        <end position="693"/>
    </location>
</feature>
<accession>A0A1R2D3C0</accession>
<organism evidence="4 5">
    <name type="scientific">Stentor coeruleus</name>
    <dbReference type="NCBI Taxonomy" id="5963"/>
    <lineage>
        <taxon>Eukaryota</taxon>
        <taxon>Sar</taxon>
        <taxon>Alveolata</taxon>
        <taxon>Ciliophora</taxon>
        <taxon>Postciliodesmatophora</taxon>
        <taxon>Heterotrichea</taxon>
        <taxon>Heterotrichida</taxon>
        <taxon>Stentoridae</taxon>
        <taxon>Stentor</taxon>
    </lineage>
</organism>
<feature type="transmembrane region" description="Helical" evidence="2">
    <location>
        <begin position="541"/>
        <end position="559"/>
    </location>
</feature>
<feature type="transmembrane region" description="Helical" evidence="2">
    <location>
        <begin position="705"/>
        <end position="728"/>
    </location>
</feature>
<name>A0A1R2D3C0_9CILI</name>
<keyword evidence="2" id="KW-0472">Membrane</keyword>
<keyword evidence="2" id="KW-0812">Transmembrane</keyword>
<dbReference type="Proteomes" id="UP000187209">
    <property type="component" value="Unassembled WGS sequence"/>
</dbReference>
<reference evidence="4 5" key="1">
    <citation type="submission" date="2016-11" db="EMBL/GenBank/DDBJ databases">
        <title>The macronuclear genome of Stentor coeruleus: a giant cell with tiny introns.</title>
        <authorList>
            <person name="Slabodnick M."/>
            <person name="Ruby J.G."/>
            <person name="Reiff S.B."/>
            <person name="Swart E.C."/>
            <person name="Gosai S."/>
            <person name="Prabakaran S."/>
            <person name="Witkowska E."/>
            <person name="Larue G.E."/>
            <person name="Fisher S."/>
            <person name="Freeman R.M."/>
            <person name="Gunawardena J."/>
            <person name="Chu W."/>
            <person name="Stover N.A."/>
            <person name="Gregory B.D."/>
            <person name="Nowacki M."/>
            <person name="Derisi J."/>
            <person name="Roy S.W."/>
            <person name="Marshall W.F."/>
            <person name="Sood P."/>
        </authorList>
    </citation>
    <scope>NUCLEOTIDE SEQUENCE [LARGE SCALE GENOMIC DNA]</scope>
    <source>
        <strain evidence="4">WM001</strain>
    </source>
</reference>
<evidence type="ECO:0000256" key="2">
    <source>
        <dbReference type="SAM" id="Phobius"/>
    </source>
</evidence>
<sequence>MFSLIRLVVAGIMLGIVQQAQSMYILISGQLTSTNSLFNLYVLLDENEVYDPKALLTLTSDPPDLISGEVLSKLMGQNDTIFERLQLKEGGTITIYANSSSTNHTQAVYTVDILASILAIILQANPESPDVNYGFTLTIILDDLDGTPWKSDENITFKYNNTCTDCPPSAQYEGVPINQKITFFKAGVWSVTVYVSEIDSQEIMLTVKQPKLKFIDYTKDEIIPSKTDSSVPFNARVGIYKLDSDTEMEPSDLTFTIELSIVCAVKPCSGNLLEGINSVKTVEGSAPFKDLYIKSGGKFYIQAKCAEYDIIGWSKLIEVENSIAYANITLNETNQSAGFPVNVKATLIGEDNNPYVMSETVYFITKNSRYLIDNPRRLGQFSEGTNDGSLEDGIVSKDIYFDKTGENTVKVECKGISSDYSDPILISESKLIISDLNPLPDTVRREFNFFVTMKNNNQSELQTTFSVPISVEVEDEDGDLHSDILSGVTLESTSKGIAYFSNMRFKDGGKYKIVAIFGDSIAKTELMEVEGPRCSVGSGPVSSMCILTFIALVFPLCLWNSDRKIKVFPPSCCSCMILHPITGLFYKQPFARRSLQLLAICASELAMLALIGGLYAYYDTPLSNYDATFEDYYGRQVFKGATGWALSQVISIPLFFINFYMMEKGNLKNIVIFLSIIVIMCSFGAIVGMTAYYCIGYSIYWTANFLIYLAIDLFVMQTLFSIVAIFFMSSYLKQELSKEGNTGASRPDSIDEIPDDNDSASRKNRLYDKV</sequence>
<keyword evidence="3" id="KW-0732">Signal</keyword>
<feature type="transmembrane region" description="Helical" evidence="2">
    <location>
        <begin position="638"/>
        <end position="659"/>
    </location>
</feature>
<feature type="signal peptide" evidence="3">
    <location>
        <begin position="1"/>
        <end position="22"/>
    </location>
</feature>
<dbReference type="EMBL" id="MPUH01000008">
    <property type="protein sequence ID" value="OMJ95710.1"/>
    <property type="molecule type" value="Genomic_DNA"/>
</dbReference>
<evidence type="ECO:0000256" key="3">
    <source>
        <dbReference type="SAM" id="SignalP"/>
    </source>
</evidence>
<keyword evidence="5" id="KW-1185">Reference proteome</keyword>
<comment type="caution">
    <text evidence="4">The sequence shown here is derived from an EMBL/GenBank/DDBJ whole genome shotgun (WGS) entry which is preliminary data.</text>
</comment>
<feature type="transmembrane region" description="Helical" evidence="2">
    <location>
        <begin position="597"/>
        <end position="618"/>
    </location>
</feature>